<dbReference type="Proteomes" id="UP000050816">
    <property type="component" value="Unassembled WGS sequence"/>
</dbReference>
<reference evidence="1 2" key="1">
    <citation type="journal article" date="2015" name="Genome Announc.">
        <title>Expanding the biotechnology potential of lactobacilli through comparative genomics of 213 strains and associated genera.</title>
        <authorList>
            <person name="Sun Z."/>
            <person name="Harris H.M."/>
            <person name="McCann A."/>
            <person name="Guo C."/>
            <person name="Argimon S."/>
            <person name="Zhang W."/>
            <person name="Yang X."/>
            <person name="Jeffery I.B."/>
            <person name="Cooney J.C."/>
            <person name="Kagawa T.F."/>
            <person name="Liu W."/>
            <person name="Song Y."/>
            <person name="Salvetti E."/>
            <person name="Wrobel A."/>
            <person name="Rasinkangas P."/>
            <person name="Parkhill J."/>
            <person name="Rea M.C."/>
            <person name="O'Sullivan O."/>
            <person name="Ritari J."/>
            <person name="Douillard F.P."/>
            <person name="Paul Ross R."/>
            <person name="Yang R."/>
            <person name="Briner A.E."/>
            <person name="Felis G.E."/>
            <person name="de Vos W.M."/>
            <person name="Barrangou R."/>
            <person name="Klaenhammer T.R."/>
            <person name="Caufield P.W."/>
            <person name="Cui Y."/>
            <person name="Zhang H."/>
            <person name="O'Toole P.W."/>
        </authorList>
    </citation>
    <scope>NUCLEOTIDE SEQUENCE [LARGE SCALE GENOMIC DNA]</scope>
    <source>
        <strain evidence="1 2">DSM 15946</strain>
    </source>
</reference>
<dbReference type="PATRIC" id="fig|1423760.3.peg.1499"/>
<protein>
    <submittedName>
        <fullName evidence="1">Uncharacterized protein</fullName>
    </submittedName>
</protein>
<dbReference type="AlphaFoldDB" id="A0A0R1UKN4"/>
<dbReference type="EMBL" id="AZFK01000038">
    <property type="protein sequence ID" value="KRL89979.1"/>
    <property type="molecule type" value="Genomic_DNA"/>
</dbReference>
<evidence type="ECO:0000313" key="1">
    <source>
        <dbReference type="EMBL" id="KRL89979.1"/>
    </source>
</evidence>
<sequence length="386" mass="43859">MKLSYAKEIPASVWENWAAAATMPGCWVADWEAAPFSFQGQPLYLLVESHTGLPVVVDELNQGRVVQIIDYWVDQVTSSANLQAHYHTELSQPWAVRATGELTPLMRRYLRALTKHQGDLMQKLAEFATIDERVRLLYTIPHFLLEQVTTGANVDLFYALTKQFARRPEAADRQFKYVTLPMNFKDPREWAAYEWQPIKQVPKAVIKRVKQNNAAMINQFKQTLSAADQAADGLVANLLTGYLNQGFLTDYFRVVTTSLDEVLTLTSAMPDELLARGAAIMEKFYTFLMKTGLIRSADAKWVKDQLKQQVKDRFSFANLTGIEDGLLRPGEQPRQLISEDAFDQALQELMAEDPELARAVKNGELTEEKATQVAQRMYENEMKKQG</sequence>
<comment type="caution">
    <text evidence="1">The sequence shown here is derived from an EMBL/GenBank/DDBJ whole genome shotgun (WGS) entry which is preliminary data.</text>
</comment>
<accession>A0A0R1UKN4</accession>
<dbReference type="RefSeq" id="WP_056954609.1">
    <property type="nucleotide sequence ID" value="NZ_AZFK01000038.1"/>
</dbReference>
<proteinExistence type="predicted"/>
<organism evidence="1 2">
    <name type="scientific">Limosilactobacillus ingluviei DSM 15946</name>
    <dbReference type="NCBI Taxonomy" id="1423760"/>
    <lineage>
        <taxon>Bacteria</taxon>
        <taxon>Bacillati</taxon>
        <taxon>Bacillota</taxon>
        <taxon>Bacilli</taxon>
        <taxon>Lactobacillales</taxon>
        <taxon>Lactobacillaceae</taxon>
        <taxon>Limosilactobacillus</taxon>
    </lineage>
</organism>
<name>A0A0R1UKN4_9LACO</name>
<gene>
    <name evidence="1" type="ORF">FC43_GL001427</name>
</gene>
<evidence type="ECO:0000313" key="2">
    <source>
        <dbReference type="Proteomes" id="UP000050816"/>
    </source>
</evidence>